<name>A0ABS7WX24_9GAMM</name>
<gene>
    <name evidence="3" type="ORF">KGQ91_01310</name>
</gene>
<dbReference type="EMBL" id="JAGXFD010000001">
    <property type="protein sequence ID" value="MBZ9566332.1"/>
    <property type="molecule type" value="Genomic_DNA"/>
</dbReference>
<dbReference type="PANTHER" id="PTHR42928:SF5">
    <property type="entry name" value="BLR1237 PROTEIN"/>
    <property type="match status" value="1"/>
</dbReference>
<feature type="chain" id="PRO_5046269225" evidence="2">
    <location>
        <begin position="38"/>
        <end position="332"/>
    </location>
</feature>
<dbReference type="Gene3D" id="3.40.190.150">
    <property type="entry name" value="Bordetella uptake gene, domain 1"/>
    <property type="match status" value="1"/>
</dbReference>
<keyword evidence="4" id="KW-1185">Reference proteome</keyword>
<dbReference type="Gene3D" id="3.40.190.10">
    <property type="entry name" value="Periplasmic binding protein-like II"/>
    <property type="match status" value="1"/>
</dbReference>
<protein>
    <submittedName>
        <fullName evidence="3">Tripartite tricarboxylate transporter substrate binding protein</fullName>
    </submittedName>
</protein>
<proteinExistence type="inferred from homology"/>
<evidence type="ECO:0000313" key="4">
    <source>
        <dbReference type="Proteomes" id="UP001319883"/>
    </source>
</evidence>
<accession>A0ABS7WX24</accession>
<feature type="signal peptide" evidence="2">
    <location>
        <begin position="1"/>
        <end position="37"/>
    </location>
</feature>
<keyword evidence="2" id="KW-0732">Signal</keyword>
<dbReference type="CDD" id="cd07012">
    <property type="entry name" value="PBP2_Bug_TTT"/>
    <property type="match status" value="1"/>
</dbReference>
<dbReference type="RefSeq" id="WP_224416585.1">
    <property type="nucleotide sequence ID" value="NZ_JAGXFC010000001.1"/>
</dbReference>
<comment type="caution">
    <text evidence="3">The sequence shown here is derived from an EMBL/GenBank/DDBJ whole genome shotgun (WGS) entry which is preliminary data.</text>
</comment>
<evidence type="ECO:0000256" key="2">
    <source>
        <dbReference type="SAM" id="SignalP"/>
    </source>
</evidence>
<dbReference type="PANTHER" id="PTHR42928">
    <property type="entry name" value="TRICARBOXYLATE-BINDING PROTEIN"/>
    <property type="match status" value="1"/>
</dbReference>
<evidence type="ECO:0000256" key="1">
    <source>
        <dbReference type="ARBA" id="ARBA00006987"/>
    </source>
</evidence>
<dbReference type="SUPFAM" id="SSF53850">
    <property type="entry name" value="Periplasmic binding protein-like II"/>
    <property type="match status" value="1"/>
</dbReference>
<dbReference type="InterPro" id="IPR005064">
    <property type="entry name" value="BUG"/>
</dbReference>
<dbReference type="InterPro" id="IPR042100">
    <property type="entry name" value="Bug_dom1"/>
</dbReference>
<dbReference type="PIRSF" id="PIRSF017082">
    <property type="entry name" value="YflP"/>
    <property type="match status" value="1"/>
</dbReference>
<dbReference type="Proteomes" id="UP001319883">
    <property type="component" value="Unassembled WGS sequence"/>
</dbReference>
<dbReference type="Pfam" id="PF03401">
    <property type="entry name" value="TctC"/>
    <property type="match status" value="1"/>
</dbReference>
<organism evidence="3 4">
    <name type="scientific">Modicisalibacter tunisiensis</name>
    <dbReference type="NCBI Taxonomy" id="390637"/>
    <lineage>
        <taxon>Bacteria</taxon>
        <taxon>Pseudomonadati</taxon>
        <taxon>Pseudomonadota</taxon>
        <taxon>Gammaproteobacteria</taxon>
        <taxon>Oceanospirillales</taxon>
        <taxon>Halomonadaceae</taxon>
        <taxon>Modicisalibacter</taxon>
    </lineage>
</organism>
<comment type="similarity">
    <text evidence="1">Belongs to the UPF0065 (bug) family.</text>
</comment>
<reference evidence="3 4" key="1">
    <citation type="submission" date="2021-05" db="EMBL/GenBank/DDBJ databases">
        <title>Petroleum and Energy Research Collection (APPE): ex situ preservation of microbial diversity associated with the oil industry and exploitation of its biotechnological potential.</title>
        <authorList>
            <person name="Paixao C.T.M."/>
            <person name="Gomes M.B."/>
            <person name="Oliveira V.M."/>
        </authorList>
    </citation>
    <scope>NUCLEOTIDE SEQUENCE [LARGE SCALE GENOMIC DNA]</scope>
    <source>
        <strain evidence="3 4">LIT2</strain>
    </source>
</reference>
<sequence length="332" mass="35069">MATLSRTLRHMTQQPWKAAVGGLLAGSLALAAGSALAAEGDYPAKPVELIVPWSPGGGSDTLMRVVSNHAEPYLGQPMPVINMPGVSGTIGLKELSQRDADGYSVGQLHEGLLVANHTGLTPLNWDDFAPVAALTASPQYLTVNADSPWQTFGEFVDYAKQHPGEIRVGVTLGGIPHLHAAMIEDAEDLSFRYVGFEGTGARIRALVGGHIDAAIGDIASSGEFVKNGDLRFLAVGSQERQDETPDVPTFAELGYDQLSLNIIRGIIAPKGTPQARIDTLAEDLKALSEDPDFVSGVANAGAKVHYMGPEAYADYLETTDATVERLAGKLAK</sequence>
<evidence type="ECO:0000313" key="3">
    <source>
        <dbReference type="EMBL" id="MBZ9566332.1"/>
    </source>
</evidence>